<feature type="compositionally biased region" description="Acidic residues" evidence="8">
    <location>
        <begin position="464"/>
        <end position="474"/>
    </location>
</feature>
<dbReference type="GeneID" id="100118991"/>
<evidence type="ECO:0000256" key="3">
    <source>
        <dbReference type="ARBA" id="ARBA00022801"/>
    </source>
</evidence>
<keyword evidence="5 7" id="KW-0443">Lipid metabolism</keyword>
<keyword evidence="9" id="KW-0472">Membrane</keyword>
<dbReference type="CTD" id="38610"/>
<dbReference type="Pfam" id="PF04916">
    <property type="entry name" value="Phospholip_B"/>
    <property type="match status" value="2"/>
</dbReference>
<feature type="compositionally biased region" description="Polar residues" evidence="8">
    <location>
        <begin position="475"/>
        <end position="486"/>
    </location>
</feature>
<dbReference type="SMR" id="A0A7M7G4F6"/>
<evidence type="ECO:0000256" key="9">
    <source>
        <dbReference type="SAM" id="Phobius"/>
    </source>
</evidence>
<dbReference type="Gene3D" id="3.60.60.30">
    <property type="match status" value="1"/>
</dbReference>
<dbReference type="EC" id="3.1.1.-" evidence="7"/>
<evidence type="ECO:0000256" key="6">
    <source>
        <dbReference type="ARBA" id="ARBA00023180"/>
    </source>
</evidence>
<dbReference type="FunCoup" id="A0A7M7G4F6">
    <property type="interactions" value="45"/>
</dbReference>
<dbReference type="GO" id="GO:0005576">
    <property type="term" value="C:extracellular region"/>
    <property type="evidence" value="ECO:0007669"/>
    <property type="project" value="TreeGrafter"/>
</dbReference>
<keyword evidence="11" id="KW-1185">Reference proteome</keyword>
<sequence>MLKVVGASWLQTRISTYILVAVALLGIGAVILGEFGRVENDGTYSATVWWKRISGYRIDFWGQGNDLKSLPLGAARAYYKTGILETGWSTLEIETSPDYPDDVQAYAAGLLEGSLTWQLIHHHWYNTVRAACAPRASLCRKMRRYLRENAANARENAALLRYEDPYWHMVHLYYVQLDGLAEGWRFAVQRSRQDVNIDPEDFLWLAMASDLPDLERANNGSDHHIASDGMIVLKAIEREHFEPLMALAHNTAAPYSRMLRLMKRYKFSYRVSPDIDSEPVPGHSIVMTSYPGALSSQDESYMVVGENRELIVAGTPLIIDNHSLWSRLQTKDRVMSAGRIMAANRLATSGLSWSRLLDRQNSGTSNRQWISIEPRTGVVSLIEQIPGFTQHVDHTNEFRSKGYLGCTGAPYSSTIRELLGGERDESVARAEQLALLQANITSVEGLKALMRGEIRALSDNNKDEDSDEPLESENTEQSPSNPTITKSNDDNTSSSPLLSALTSTMSSSSLSSSSSSSSTEQLLAYRGDLASVPRPLGVIDSKLFLFDLDGLETFEARAGPARRIEAPAFDWTHSFTNSSHLGQPEIFSFDSLAPAWVWV</sequence>
<evidence type="ECO:0000256" key="7">
    <source>
        <dbReference type="RuleBase" id="RU364138"/>
    </source>
</evidence>
<evidence type="ECO:0000256" key="5">
    <source>
        <dbReference type="ARBA" id="ARBA00023098"/>
    </source>
</evidence>
<dbReference type="EnsemblMetazoa" id="XM_032596521">
    <property type="protein sequence ID" value="XP_032452412"/>
    <property type="gene ID" value="LOC100118991"/>
</dbReference>
<dbReference type="GO" id="GO:0004620">
    <property type="term" value="F:phospholipase activity"/>
    <property type="evidence" value="ECO:0007669"/>
    <property type="project" value="InterPro"/>
</dbReference>
<dbReference type="EnsemblMetazoa" id="XM_032596522">
    <property type="protein sequence ID" value="XP_032452413"/>
    <property type="gene ID" value="LOC100118991"/>
</dbReference>
<evidence type="ECO:0000256" key="2">
    <source>
        <dbReference type="ARBA" id="ARBA00022729"/>
    </source>
</evidence>
<keyword evidence="9" id="KW-1133">Transmembrane helix</keyword>
<dbReference type="KEGG" id="nvi:100118991"/>
<dbReference type="InterPro" id="IPR007000">
    <property type="entry name" value="PLipase_B-like"/>
</dbReference>
<dbReference type="GO" id="GO:0009395">
    <property type="term" value="P:phospholipid catabolic process"/>
    <property type="evidence" value="ECO:0007669"/>
    <property type="project" value="TreeGrafter"/>
</dbReference>
<feature type="transmembrane region" description="Helical" evidence="9">
    <location>
        <begin position="14"/>
        <end position="32"/>
    </location>
</feature>
<evidence type="ECO:0000256" key="4">
    <source>
        <dbReference type="ARBA" id="ARBA00022963"/>
    </source>
</evidence>
<evidence type="ECO:0000256" key="8">
    <source>
        <dbReference type="SAM" id="MobiDB-lite"/>
    </source>
</evidence>
<feature type="region of interest" description="Disordered" evidence="8">
    <location>
        <begin position="457"/>
        <end position="499"/>
    </location>
</feature>
<dbReference type="PANTHER" id="PTHR12370">
    <property type="entry name" value="PHOSPHOLIPASE B-RELATED"/>
    <property type="match status" value="1"/>
</dbReference>
<protein>
    <recommendedName>
        <fullName evidence="7">Phospholipase B-like</fullName>
        <ecNumber evidence="7">3.1.1.-</ecNumber>
    </recommendedName>
</protein>
<keyword evidence="2" id="KW-0732">Signal</keyword>
<evidence type="ECO:0000313" key="10">
    <source>
        <dbReference type="EnsemblMetazoa" id="XP_001602850"/>
    </source>
</evidence>
<dbReference type="RefSeq" id="XP_032452414.1">
    <property type="nucleotide sequence ID" value="XM_032596523.1"/>
</dbReference>
<comment type="function">
    <text evidence="7">Putative phospholipase.</text>
</comment>
<dbReference type="InParanoid" id="A0A7M7G4F6"/>
<keyword evidence="9" id="KW-0812">Transmembrane</keyword>
<keyword evidence="4 7" id="KW-0442">Lipid degradation</keyword>
<dbReference type="EnsemblMetazoa" id="XM_032596523">
    <property type="protein sequence ID" value="XP_032452414"/>
    <property type="gene ID" value="LOC100118991"/>
</dbReference>
<dbReference type="RefSeq" id="XP_032452412.1">
    <property type="nucleotide sequence ID" value="XM_032596521.1"/>
</dbReference>
<evidence type="ECO:0000256" key="1">
    <source>
        <dbReference type="ARBA" id="ARBA00007835"/>
    </source>
</evidence>
<organism evidence="10 11">
    <name type="scientific">Nasonia vitripennis</name>
    <name type="common">Parasitic wasp</name>
    <dbReference type="NCBI Taxonomy" id="7425"/>
    <lineage>
        <taxon>Eukaryota</taxon>
        <taxon>Metazoa</taxon>
        <taxon>Ecdysozoa</taxon>
        <taxon>Arthropoda</taxon>
        <taxon>Hexapoda</taxon>
        <taxon>Insecta</taxon>
        <taxon>Pterygota</taxon>
        <taxon>Neoptera</taxon>
        <taxon>Endopterygota</taxon>
        <taxon>Hymenoptera</taxon>
        <taxon>Apocrita</taxon>
        <taxon>Proctotrupomorpha</taxon>
        <taxon>Chalcidoidea</taxon>
        <taxon>Pteromalidae</taxon>
        <taxon>Pteromalinae</taxon>
        <taxon>Nasonia</taxon>
    </lineage>
</organism>
<keyword evidence="3 7" id="KW-0378">Hydrolase</keyword>
<reference evidence="10" key="1">
    <citation type="submission" date="2021-01" db="UniProtKB">
        <authorList>
            <consortium name="EnsemblMetazoa"/>
        </authorList>
    </citation>
    <scope>IDENTIFICATION</scope>
</reference>
<proteinExistence type="inferred from homology"/>
<dbReference type="PANTHER" id="PTHR12370:SF3">
    <property type="entry name" value="PHOSPHOLIPASE B-LIKE 2-RELATED"/>
    <property type="match status" value="1"/>
</dbReference>
<keyword evidence="6" id="KW-0325">Glycoprotein</keyword>
<dbReference type="AlphaFoldDB" id="A0A7M7G4F6"/>
<dbReference type="OrthoDB" id="419508at2759"/>
<dbReference type="RefSeq" id="XP_001602850.2">
    <property type="nucleotide sequence ID" value="XM_001602800.6"/>
</dbReference>
<name>A0A7M7G4F6_NASVI</name>
<dbReference type="RefSeq" id="XP_032452413.1">
    <property type="nucleotide sequence ID" value="XM_032596522.1"/>
</dbReference>
<dbReference type="Proteomes" id="UP000002358">
    <property type="component" value="Chromosome 2"/>
</dbReference>
<accession>A0A7M7G4F6</accession>
<comment type="similarity">
    <text evidence="1 7">Belongs to the phospholipase B-like family.</text>
</comment>
<evidence type="ECO:0000313" key="11">
    <source>
        <dbReference type="Proteomes" id="UP000002358"/>
    </source>
</evidence>
<dbReference type="EnsemblMetazoa" id="XM_001602800">
    <property type="protein sequence ID" value="XP_001602850"/>
    <property type="gene ID" value="LOC100118991"/>
</dbReference>